<evidence type="ECO:0000313" key="14">
    <source>
        <dbReference type="EMBL" id="CAF1620418.1"/>
    </source>
</evidence>
<evidence type="ECO:0000256" key="4">
    <source>
        <dbReference type="ARBA" id="ARBA00022833"/>
    </source>
</evidence>
<dbReference type="EMBL" id="CAJNOM010001840">
    <property type="protein sequence ID" value="CAF1620418.1"/>
    <property type="molecule type" value="Genomic_DNA"/>
</dbReference>
<evidence type="ECO:0000256" key="8">
    <source>
        <dbReference type="PROSITE-ProRule" id="PRU00042"/>
    </source>
</evidence>
<dbReference type="Proteomes" id="UP000663832">
    <property type="component" value="Unassembled WGS sequence"/>
</dbReference>
<organism evidence="14 15">
    <name type="scientific">Adineta steineri</name>
    <dbReference type="NCBI Taxonomy" id="433720"/>
    <lineage>
        <taxon>Eukaryota</taxon>
        <taxon>Metazoa</taxon>
        <taxon>Spiralia</taxon>
        <taxon>Gnathifera</taxon>
        <taxon>Rotifera</taxon>
        <taxon>Eurotatoria</taxon>
        <taxon>Bdelloidea</taxon>
        <taxon>Adinetida</taxon>
        <taxon>Adinetidae</taxon>
        <taxon>Adineta</taxon>
    </lineage>
</organism>
<evidence type="ECO:0000256" key="5">
    <source>
        <dbReference type="ARBA" id="ARBA00023015"/>
    </source>
</evidence>
<sequence length="509" mass="59571">MSSKRRLKRYIPNLSELEYDLQCEWGAECRVRLNDLKEFYKHLDEHLSTYINQYQQTPHLACQWRNCGHVEEFDISSFIRHVQFHGFHTKLKYLGMKTYEHNHPNIPLCQKSSENRNIIPDLPVEFRCSWGDCQYTNSHAQLFYEHVNQHAGSDICRWTGCTHRPDKAYRIREHIRRHTQEKTIACPRCGSLFSCGVKFIEHCQLSTEVSPNFQCEKCAQQFQSKSLLQKHLNKHGSRKILFLKSKNSHENNILLETKHACPYCTQIFSTPSGVKRHIIYRHTDIKYFQCPDCSLSFKCANSLTVHRRRLHLLPLLDKINDDDDDDDVKEQTTDVNDKQERQCKYACHLCERRFPRGKKLTTHLLKAHQLGKAMGCTRVSYTLRTDGLFRVRSELVSTSLSSDFSLQQQQQQQQQQTSLPSTSQHLPQTTCASFLINRLLNDREDGNQQAPFSPEFELDNWNENETDNTDRNNDDDDDDDDIDDDNDSDDITDYIDLCSKRAIQSSDIL</sequence>
<feature type="domain" description="C2H2-type" evidence="10">
    <location>
        <begin position="345"/>
        <end position="373"/>
    </location>
</feature>
<dbReference type="EMBL" id="CAJNOM010001839">
    <property type="protein sequence ID" value="CAF1620398.1"/>
    <property type="molecule type" value="Genomic_DNA"/>
</dbReference>
<feature type="domain" description="C2H2-type" evidence="10">
    <location>
        <begin position="259"/>
        <end position="287"/>
    </location>
</feature>
<keyword evidence="4" id="KW-0862">Zinc</keyword>
<gene>
    <name evidence="11" type="ORF">BJG266_LOCUS38713</name>
    <name evidence="12" type="ORF">BJG266_LOCUS38716</name>
    <name evidence="13" type="ORF">QVE165_LOCUS55574</name>
    <name evidence="14" type="ORF">QVE165_LOCUS55577</name>
</gene>
<proteinExistence type="predicted"/>
<evidence type="ECO:0000313" key="15">
    <source>
        <dbReference type="Proteomes" id="UP000663832"/>
    </source>
</evidence>
<keyword evidence="7" id="KW-0539">Nucleus</keyword>
<feature type="domain" description="C2H2-type" evidence="10">
    <location>
        <begin position="288"/>
        <end position="311"/>
    </location>
</feature>
<dbReference type="SMART" id="SM00355">
    <property type="entry name" value="ZnF_C2H2"/>
    <property type="match status" value="8"/>
</dbReference>
<dbReference type="PANTHER" id="PTHR46179">
    <property type="entry name" value="ZINC FINGER PROTEIN"/>
    <property type="match status" value="1"/>
</dbReference>
<keyword evidence="15" id="KW-1185">Reference proteome</keyword>
<dbReference type="Gene3D" id="3.30.160.60">
    <property type="entry name" value="Classic Zinc Finger"/>
    <property type="match status" value="3"/>
</dbReference>
<keyword evidence="6" id="KW-0804">Transcription</keyword>
<dbReference type="InterPro" id="IPR013087">
    <property type="entry name" value="Znf_C2H2_type"/>
</dbReference>
<dbReference type="SUPFAM" id="SSF57667">
    <property type="entry name" value="beta-beta-alpha zinc fingers"/>
    <property type="match status" value="1"/>
</dbReference>
<keyword evidence="3 8" id="KW-0863">Zinc-finger</keyword>
<feature type="domain" description="C2H2-type" evidence="10">
    <location>
        <begin position="213"/>
        <end position="240"/>
    </location>
</feature>
<accession>A0A816CAQ6</accession>
<dbReference type="PROSITE" id="PS00028">
    <property type="entry name" value="ZINC_FINGER_C2H2_1"/>
    <property type="match status" value="4"/>
</dbReference>
<dbReference type="InterPro" id="IPR051061">
    <property type="entry name" value="Zinc_finger_trans_reg"/>
</dbReference>
<dbReference type="OrthoDB" id="10039931at2759"/>
<dbReference type="Proteomes" id="UP000663877">
    <property type="component" value="Unassembled WGS sequence"/>
</dbReference>
<evidence type="ECO:0000256" key="2">
    <source>
        <dbReference type="ARBA" id="ARBA00022723"/>
    </source>
</evidence>
<evidence type="ECO:0000256" key="1">
    <source>
        <dbReference type="ARBA" id="ARBA00004123"/>
    </source>
</evidence>
<dbReference type="GO" id="GO:0005634">
    <property type="term" value="C:nucleus"/>
    <property type="evidence" value="ECO:0007669"/>
    <property type="project" value="UniProtKB-SubCell"/>
</dbReference>
<dbReference type="PROSITE" id="PS50157">
    <property type="entry name" value="ZINC_FINGER_C2H2_2"/>
    <property type="match status" value="4"/>
</dbReference>
<dbReference type="PANTHER" id="PTHR46179:SF13">
    <property type="entry name" value="C2H2-TYPE DOMAIN-CONTAINING PROTEIN"/>
    <property type="match status" value="1"/>
</dbReference>
<dbReference type="GO" id="GO:0008270">
    <property type="term" value="F:zinc ion binding"/>
    <property type="evidence" value="ECO:0007669"/>
    <property type="project" value="UniProtKB-KW"/>
</dbReference>
<evidence type="ECO:0000256" key="6">
    <source>
        <dbReference type="ARBA" id="ARBA00023163"/>
    </source>
</evidence>
<feature type="compositionally biased region" description="Acidic residues" evidence="9">
    <location>
        <begin position="456"/>
        <end position="491"/>
    </location>
</feature>
<dbReference type="EMBL" id="CAJNOI010001519">
    <property type="protein sequence ID" value="CAF1419897.1"/>
    <property type="molecule type" value="Genomic_DNA"/>
</dbReference>
<feature type="region of interest" description="Disordered" evidence="9">
    <location>
        <begin position="444"/>
        <end position="491"/>
    </location>
</feature>
<protein>
    <recommendedName>
        <fullName evidence="10">C2H2-type domain-containing protein</fullName>
    </recommendedName>
</protein>
<keyword evidence="2" id="KW-0479">Metal-binding</keyword>
<keyword evidence="5" id="KW-0805">Transcription regulation</keyword>
<dbReference type="InterPro" id="IPR036236">
    <property type="entry name" value="Znf_C2H2_sf"/>
</dbReference>
<evidence type="ECO:0000313" key="12">
    <source>
        <dbReference type="EMBL" id="CAF1419897.1"/>
    </source>
</evidence>
<reference evidence="14" key="1">
    <citation type="submission" date="2021-02" db="EMBL/GenBank/DDBJ databases">
        <authorList>
            <person name="Nowell W R."/>
        </authorList>
    </citation>
    <scope>NUCLEOTIDE SEQUENCE</scope>
</reference>
<dbReference type="AlphaFoldDB" id="A0A816CAQ6"/>
<comment type="caution">
    <text evidence="14">The sequence shown here is derived from an EMBL/GenBank/DDBJ whole genome shotgun (WGS) entry which is preliminary data.</text>
</comment>
<evidence type="ECO:0000259" key="10">
    <source>
        <dbReference type="PROSITE" id="PS50157"/>
    </source>
</evidence>
<dbReference type="GO" id="GO:0006357">
    <property type="term" value="P:regulation of transcription by RNA polymerase II"/>
    <property type="evidence" value="ECO:0007669"/>
    <property type="project" value="TreeGrafter"/>
</dbReference>
<evidence type="ECO:0000256" key="3">
    <source>
        <dbReference type="ARBA" id="ARBA00022771"/>
    </source>
</evidence>
<evidence type="ECO:0000256" key="7">
    <source>
        <dbReference type="ARBA" id="ARBA00023242"/>
    </source>
</evidence>
<comment type="subcellular location">
    <subcellularLocation>
        <location evidence="1">Nucleus</location>
    </subcellularLocation>
</comment>
<evidence type="ECO:0000256" key="9">
    <source>
        <dbReference type="SAM" id="MobiDB-lite"/>
    </source>
</evidence>
<dbReference type="EMBL" id="CAJNOI010001518">
    <property type="protein sequence ID" value="CAF1419851.1"/>
    <property type="molecule type" value="Genomic_DNA"/>
</dbReference>
<evidence type="ECO:0000313" key="13">
    <source>
        <dbReference type="EMBL" id="CAF1620398.1"/>
    </source>
</evidence>
<evidence type="ECO:0000313" key="11">
    <source>
        <dbReference type="EMBL" id="CAF1419851.1"/>
    </source>
</evidence>
<dbReference type="Pfam" id="PF00096">
    <property type="entry name" value="zf-C2H2"/>
    <property type="match status" value="2"/>
</dbReference>
<name>A0A816CAQ6_9BILA</name>